<dbReference type="RefSeq" id="XP_008620218.1">
    <property type="nucleotide sequence ID" value="XM_008621996.1"/>
</dbReference>
<name>T0PZ09_SAPDV</name>
<dbReference type="SUPFAM" id="SSF48403">
    <property type="entry name" value="Ankyrin repeat"/>
    <property type="match status" value="2"/>
</dbReference>
<dbReference type="InterPro" id="IPR017441">
    <property type="entry name" value="Protein_kinase_ATP_BS"/>
</dbReference>
<dbReference type="eggNOG" id="KOG0192">
    <property type="taxonomic scope" value="Eukaryota"/>
</dbReference>
<dbReference type="GO" id="GO:0004674">
    <property type="term" value="F:protein serine/threonine kinase activity"/>
    <property type="evidence" value="ECO:0007669"/>
    <property type="project" value="UniProtKB-KW"/>
</dbReference>
<feature type="domain" description="Protein kinase" evidence="8">
    <location>
        <begin position="518"/>
        <end position="776"/>
    </location>
</feature>
<dbReference type="Pfam" id="PF07714">
    <property type="entry name" value="PK_Tyr_Ser-Thr"/>
    <property type="match status" value="1"/>
</dbReference>
<sequence>MELWQAAFHGRVKSVRRMLKNGADLEWTTSNGSSALCVAAGDGHADIVSALIDAGANVNHAMNDGSSPLLMAVHAGAGDIVDLLLAGGADVNLAMPDGETALYAAAQRGEDAIVSALLSAGASVDLMWLDDNQTPLYIAAYEGHASVVQLLLDAKASVDVPTSDGATAVFVAAQNGDEDIVRRLLAATANVHLAMDTGVTPLYIAAVRGHAHVVSMLLQAGANVEQAANEGETPLLAAAQEGLNTVVKMLLEAQASVDQPMNNGRTPLYSAARGGHADVVGLLLTGGAAVDRATNDGDTPLLAASRMGHVDVVRHLLDAGASVNQVVQQRYKYRRQKIAPGATPLFLASLGGHAAVVRALLRLWPNVNAADASGDTALSVATRAGHTAIVSLLLDAGATLSGVGGDCASVLDAPAKELLHAVAAGDAARTRLLVDNGASPNIKDQNGDTLLHLAVRSGKHDVLEMLLRAPDVDLNPRNKDNETPLVLAIKLRHRRIPQQIYSAVHHIALDVPEKAIYMDAKELLGDGGFGYVHKGIFKSERVAVKSAKYATGAEDLHAEIHAMQTCNSPYLLELMAVSGQDSDSPKLVLEYMDGGNLRQYLDKKRKGEPTEVDYSTLDIAWVIANGLADLHRNGYVHRDLKSLNVLLSSKNYIKVADFGLTKEFQLDMTTFVGTPAWTAPEVFESGATYDFAADIYSFGVILTELDSLQVPYTGMNVFSVIDGVRSGELRPSPGPHCAPWLRDLIDDCLSQDPARRPSAQVIINRLLQQNEEAPSVALPEPEPMPTCLLDASTSTSSTSSMTTMSSLASMSSRVACPLCATRNAAMDKHCGNCNEALPDTSTKLALLLKRAKVAVAKGFSINLCIDCDICGTTNPITAAVCVDADCGDDLPEDAEKLRILARRFDIATSSA</sequence>
<feature type="repeat" description="ANK" evidence="6">
    <location>
        <begin position="97"/>
        <end position="125"/>
    </location>
</feature>
<keyword evidence="3 7" id="KW-0547">Nucleotide-binding</keyword>
<reference evidence="9 10" key="1">
    <citation type="submission" date="2012-04" db="EMBL/GenBank/DDBJ databases">
        <title>The Genome Sequence of Saprolegnia declina VS20.</title>
        <authorList>
            <consortium name="The Broad Institute Genome Sequencing Platform"/>
            <person name="Russ C."/>
            <person name="Nusbaum C."/>
            <person name="Tyler B."/>
            <person name="van West P."/>
            <person name="Dieguez-Uribeondo J."/>
            <person name="de Bruijn I."/>
            <person name="Tripathy S."/>
            <person name="Jiang R."/>
            <person name="Young S.K."/>
            <person name="Zeng Q."/>
            <person name="Gargeya S."/>
            <person name="Fitzgerald M."/>
            <person name="Haas B."/>
            <person name="Abouelleil A."/>
            <person name="Alvarado L."/>
            <person name="Arachchi H.M."/>
            <person name="Berlin A."/>
            <person name="Chapman S.B."/>
            <person name="Goldberg J."/>
            <person name="Griggs A."/>
            <person name="Gujja S."/>
            <person name="Hansen M."/>
            <person name="Howarth C."/>
            <person name="Imamovic A."/>
            <person name="Larimer J."/>
            <person name="McCowen C."/>
            <person name="Montmayeur A."/>
            <person name="Murphy C."/>
            <person name="Neiman D."/>
            <person name="Pearson M."/>
            <person name="Priest M."/>
            <person name="Roberts A."/>
            <person name="Saif S."/>
            <person name="Shea T."/>
            <person name="Sisk P."/>
            <person name="Sykes S."/>
            <person name="Wortman J."/>
            <person name="Nusbaum C."/>
            <person name="Birren B."/>
        </authorList>
    </citation>
    <scope>NUCLEOTIDE SEQUENCE [LARGE SCALE GENOMIC DNA]</scope>
    <source>
        <strain evidence="9 10">VS20</strain>
    </source>
</reference>
<dbReference type="eggNOG" id="KOG4177">
    <property type="taxonomic scope" value="Eukaryota"/>
</dbReference>
<dbReference type="PROSITE" id="PS00107">
    <property type="entry name" value="PROTEIN_KINASE_ATP"/>
    <property type="match status" value="1"/>
</dbReference>
<dbReference type="InterPro" id="IPR001245">
    <property type="entry name" value="Ser-Thr/Tyr_kinase_cat_dom"/>
</dbReference>
<feature type="repeat" description="ANK" evidence="6">
    <location>
        <begin position="296"/>
        <end position="328"/>
    </location>
</feature>
<keyword evidence="9" id="KW-0808">Transferase</keyword>
<dbReference type="SMART" id="SM00248">
    <property type="entry name" value="ANK"/>
    <property type="match status" value="13"/>
</dbReference>
<keyword evidence="5 6" id="KW-0040">ANK repeat</keyword>
<dbReference type="VEuPathDB" id="FungiDB:SDRG_15814"/>
<keyword evidence="1" id="KW-0723">Serine/threonine-protein kinase</keyword>
<dbReference type="PANTHER" id="PTHR24161">
    <property type="entry name" value="ANK_REP_REGION DOMAIN-CONTAINING PROTEIN-RELATED"/>
    <property type="match status" value="1"/>
</dbReference>
<dbReference type="InterPro" id="IPR002110">
    <property type="entry name" value="Ankyrin_rpt"/>
</dbReference>
<evidence type="ECO:0000313" key="10">
    <source>
        <dbReference type="Proteomes" id="UP000030762"/>
    </source>
</evidence>
<keyword evidence="9" id="KW-0418">Kinase</keyword>
<dbReference type="InterPro" id="IPR011009">
    <property type="entry name" value="Kinase-like_dom_sf"/>
</dbReference>
<dbReference type="Gene3D" id="1.10.510.10">
    <property type="entry name" value="Transferase(Phosphotransferase) domain 1"/>
    <property type="match status" value="1"/>
</dbReference>
<dbReference type="SMART" id="SM00220">
    <property type="entry name" value="S_TKc"/>
    <property type="match status" value="1"/>
</dbReference>
<dbReference type="Pfam" id="PF13637">
    <property type="entry name" value="Ank_4"/>
    <property type="match status" value="1"/>
</dbReference>
<evidence type="ECO:0000313" key="9">
    <source>
        <dbReference type="EMBL" id="EQC26325.1"/>
    </source>
</evidence>
<evidence type="ECO:0000259" key="8">
    <source>
        <dbReference type="PROSITE" id="PS50011"/>
    </source>
</evidence>
<dbReference type="Proteomes" id="UP000030762">
    <property type="component" value="Unassembled WGS sequence"/>
</dbReference>
<dbReference type="GO" id="GO:0005524">
    <property type="term" value="F:ATP binding"/>
    <property type="evidence" value="ECO:0007669"/>
    <property type="project" value="UniProtKB-UniRule"/>
</dbReference>
<feature type="repeat" description="ANK" evidence="6">
    <location>
        <begin position="340"/>
        <end position="372"/>
    </location>
</feature>
<evidence type="ECO:0000256" key="5">
    <source>
        <dbReference type="ARBA" id="ARBA00023043"/>
    </source>
</evidence>
<feature type="repeat" description="ANK" evidence="6">
    <location>
        <begin position="64"/>
        <end position="96"/>
    </location>
</feature>
<evidence type="ECO:0000256" key="3">
    <source>
        <dbReference type="ARBA" id="ARBA00022741"/>
    </source>
</evidence>
<dbReference type="OrthoDB" id="341259at2759"/>
<dbReference type="STRING" id="1156394.T0PZ09"/>
<evidence type="ECO:0000256" key="7">
    <source>
        <dbReference type="PROSITE-ProRule" id="PRU10141"/>
    </source>
</evidence>
<evidence type="ECO:0000256" key="4">
    <source>
        <dbReference type="ARBA" id="ARBA00022840"/>
    </source>
</evidence>
<feature type="repeat" description="ANK" evidence="6">
    <location>
        <begin position="230"/>
        <end position="262"/>
    </location>
</feature>
<dbReference type="PROSITE" id="PS50088">
    <property type="entry name" value="ANK_REPEAT"/>
    <property type="match status" value="12"/>
</dbReference>
<dbReference type="InParanoid" id="T0PZ09"/>
<keyword evidence="10" id="KW-1185">Reference proteome</keyword>
<dbReference type="InterPro" id="IPR000719">
    <property type="entry name" value="Prot_kinase_dom"/>
</dbReference>
<dbReference type="PRINTS" id="PR00109">
    <property type="entry name" value="TYRKINASE"/>
</dbReference>
<dbReference type="PANTHER" id="PTHR24161:SF85">
    <property type="entry name" value="PALMITOYLTRANSFERASE HIP14"/>
    <property type="match status" value="1"/>
</dbReference>
<dbReference type="AlphaFoldDB" id="T0PZ09"/>
<organism evidence="9 10">
    <name type="scientific">Saprolegnia diclina (strain VS20)</name>
    <dbReference type="NCBI Taxonomy" id="1156394"/>
    <lineage>
        <taxon>Eukaryota</taxon>
        <taxon>Sar</taxon>
        <taxon>Stramenopiles</taxon>
        <taxon>Oomycota</taxon>
        <taxon>Saprolegniomycetes</taxon>
        <taxon>Saprolegniales</taxon>
        <taxon>Saprolegniaceae</taxon>
        <taxon>Saprolegnia</taxon>
    </lineage>
</organism>
<feature type="repeat" description="ANK" evidence="6">
    <location>
        <begin position="263"/>
        <end position="295"/>
    </location>
</feature>
<feature type="repeat" description="ANK" evidence="6">
    <location>
        <begin position="197"/>
        <end position="229"/>
    </location>
</feature>
<dbReference type="Gene3D" id="1.25.40.20">
    <property type="entry name" value="Ankyrin repeat-containing domain"/>
    <property type="match status" value="6"/>
</dbReference>
<evidence type="ECO:0000256" key="6">
    <source>
        <dbReference type="PROSITE-ProRule" id="PRU00023"/>
    </source>
</evidence>
<dbReference type="SUPFAM" id="SSF56112">
    <property type="entry name" value="Protein kinase-like (PK-like)"/>
    <property type="match status" value="1"/>
</dbReference>
<feature type="repeat" description="ANK" evidence="6">
    <location>
        <begin position="164"/>
        <end position="196"/>
    </location>
</feature>
<keyword evidence="2" id="KW-0677">Repeat</keyword>
<dbReference type="PROSITE" id="PS00108">
    <property type="entry name" value="PROTEIN_KINASE_ST"/>
    <property type="match status" value="1"/>
</dbReference>
<feature type="repeat" description="ANK" evidence="6">
    <location>
        <begin position="131"/>
        <end position="163"/>
    </location>
</feature>
<dbReference type="InterPro" id="IPR036770">
    <property type="entry name" value="Ankyrin_rpt-contain_sf"/>
</dbReference>
<dbReference type="Pfam" id="PF12796">
    <property type="entry name" value="Ank_2"/>
    <property type="match status" value="4"/>
</dbReference>
<feature type="repeat" description="ANK" evidence="6">
    <location>
        <begin position="31"/>
        <end position="63"/>
    </location>
</feature>
<proteinExistence type="predicted"/>
<dbReference type="GeneID" id="19956541"/>
<dbReference type="Gene3D" id="3.30.200.20">
    <property type="entry name" value="Phosphorylase Kinase, domain 1"/>
    <property type="match status" value="1"/>
</dbReference>
<protein>
    <submittedName>
        <fullName evidence="9">TKL protein kinase</fullName>
    </submittedName>
</protein>
<dbReference type="PRINTS" id="PR01415">
    <property type="entry name" value="ANKYRIN"/>
</dbReference>
<accession>T0PZ09</accession>
<gene>
    <name evidence="9" type="ORF">SDRG_15814</name>
</gene>
<feature type="repeat" description="ANK" evidence="6">
    <location>
        <begin position="446"/>
        <end position="468"/>
    </location>
</feature>
<evidence type="ECO:0000256" key="2">
    <source>
        <dbReference type="ARBA" id="ARBA00022737"/>
    </source>
</evidence>
<keyword evidence="4 7" id="KW-0067">ATP-binding</keyword>
<feature type="binding site" evidence="7">
    <location>
        <position position="545"/>
    </location>
    <ligand>
        <name>ATP</name>
        <dbReference type="ChEBI" id="CHEBI:30616"/>
    </ligand>
</feature>
<dbReference type="InterPro" id="IPR008271">
    <property type="entry name" value="Ser/Thr_kinase_AS"/>
</dbReference>
<evidence type="ECO:0000256" key="1">
    <source>
        <dbReference type="ARBA" id="ARBA00022527"/>
    </source>
</evidence>
<feature type="repeat" description="ANK" evidence="6">
    <location>
        <begin position="373"/>
        <end position="405"/>
    </location>
</feature>
<dbReference type="EMBL" id="JH767234">
    <property type="protein sequence ID" value="EQC26325.1"/>
    <property type="molecule type" value="Genomic_DNA"/>
</dbReference>
<dbReference type="PROSITE" id="PS50011">
    <property type="entry name" value="PROTEIN_KINASE_DOM"/>
    <property type="match status" value="1"/>
</dbReference>
<dbReference type="Pfam" id="PF13857">
    <property type="entry name" value="Ank_5"/>
    <property type="match status" value="1"/>
</dbReference>
<dbReference type="PROSITE" id="PS50297">
    <property type="entry name" value="ANK_REP_REGION"/>
    <property type="match status" value="12"/>
</dbReference>